<evidence type="ECO:0000313" key="2">
    <source>
        <dbReference type="Proteomes" id="UP000037035"/>
    </source>
</evidence>
<protein>
    <submittedName>
        <fullName evidence="1">Uncharacterized protein</fullName>
    </submittedName>
</protein>
<name>A0A0L6UU38_9BASI</name>
<gene>
    <name evidence="1" type="ORF">VP01_3819g1</name>
</gene>
<evidence type="ECO:0000313" key="1">
    <source>
        <dbReference type="EMBL" id="KNZ51767.1"/>
    </source>
</evidence>
<dbReference type="Proteomes" id="UP000037035">
    <property type="component" value="Unassembled WGS sequence"/>
</dbReference>
<sequence length="166" mass="19226">MELSPALHLCTSPTFALLVTFLKLKLNPFDNVEALSCFELVIFDTNLGYLYLQLQISHFKAAQEIIDTIVVDKEKKCLSTYLELIIDKKAREIRISKKLKAIKLLNVHKRKATLLEKASRKQRKFTLGKYLVIRGKMINRPAFLVCFHRRGGHTRLMHTHKFCTVV</sequence>
<proteinExistence type="predicted"/>
<comment type="caution">
    <text evidence="1">The sequence shown here is derived from an EMBL/GenBank/DDBJ whole genome shotgun (WGS) entry which is preliminary data.</text>
</comment>
<dbReference type="AlphaFoldDB" id="A0A0L6UU38"/>
<accession>A0A0L6UU38</accession>
<organism evidence="1 2">
    <name type="scientific">Puccinia sorghi</name>
    <dbReference type="NCBI Taxonomy" id="27349"/>
    <lineage>
        <taxon>Eukaryota</taxon>
        <taxon>Fungi</taxon>
        <taxon>Dikarya</taxon>
        <taxon>Basidiomycota</taxon>
        <taxon>Pucciniomycotina</taxon>
        <taxon>Pucciniomycetes</taxon>
        <taxon>Pucciniales</taxon>
        <taxon>Pucciniaceae</taxon>
        <taxon>Puccinia</taxon>
    </lineage>
</organism>
<dbReference type="VEuPathDB" id="FungiDB:VP01_3819g1"/>
<reference evidence="1 2" key="1">
    <citation type="submission" date="2015-08" db="EMBL/GenBank/DDBJ databases">
        <title>Next Generation Sequencing and Analysis of the Genome of Puccinia sorghi L Schw, the Causal Agent of Maize Common Rust.</title>
        <authorList>
            <person name="Rochi L."/>
            <person name="Burguener G."/>
            <person name="Darino M."/>
            <person name="Turjanski A."/>
            <person name="Kreff E."/>
            <person name="Dieguez M.J."/>
            <person name="Sacco F."/>
        </authorList>
    </citation>
    <scope>NUCLEOTIDE SEQUENCE [LARGE SCALE GENOMIC DNA]</scope>
    <source>
        <strain evidence="1 2">RO10H11247</strain>
    </source>
</reference>
<keyword evidence="2" id="KW-1185">Reference proteome</keyword>
<dbReference type="EMBL" id="LAVV01008856">
    <property type="protein sequence ID" value="KNZ51767.1"/>
    <property type="molecule type" value="Genomic_DNA"/>
</dbReference>